<dbReference type="EMBL" id="MCFA01000207">
    <property type="protein sequence ID" value="ORX98881.1"/>
    <property type="molecule type" value="Genomic_DNA"/>
</dbReference>
<reference evidence="2 3" key="1">
    <citation type="submission" date="2016-07" db="EMBL/GenBank/DDBJ databases">
        <title>Pervasive Adenine N6-methylation of Active Genes in Fungi.</title>
        <authorList>
            <consortium name="DOE Joint Genome Institute"/>
            <person name="Mondo S.J."/>
            <person name="Dannebaum R.O."/>
            <person name="Kuo R.C."/>
            <person name="Labutti K."/>
            <person name="Haridas S."/>
            <person name="Kuo A."/>
            <person name="Salamov A."/>
            <person name="Ahrendt S.R."/>
            <person name="Lipzen A."/>
            <person name="Sullivan W."/>
            <person name="Andreopoulos W.B."/>
            <person name="Clum A."/>
            <person name="Lindquist E."/>
            <person name="Daum C."/>
            <person name="Ramamoorthy G.K."/>
            <person name="Gryganskyi A."/>
            <person name="Culley D."/>
            <person name="Magnuson J.K."/>
            <person name="James T.Y."/>
            <person name="O'Malley M.A."/>
            <person name="Stajich J.E."/>
            <person name="Spatafora J.W."/>
            <person name="Visel A."/>
            <person name="Grigoriev I.V."/>
        </authorList>
    </citation>
    <scope>NUCLEOTIDE SEQUENCE [LARGE SCALE GENOMIC DNA]</scope>
    <source>
        <strain evidence="2 3">CBS 115471</strain>
    </source>
</reference>
<feature type="transmembrane region" description="Helical" evidence="1">
    <location>
        <begin position="33"/>
        <end position="58"/>
    </location>
</feature>
<evidence type="ECO:0000313" key="2">
    <source>
        <dbReference type="EMBL" id="ORX98881.1"/>
    </source>
</evidence>
<dbReference type="AlphaFoldDB" id="A0A1Y1YLJ1"/>
<keyword evidence="1" id="KW-0812">Transmembrane</keyword>
<protein>
    <submittedName>
        <fullName evidence="2">Uncharacterized protein</fullName>
    </submittedName>
</protein>
<evidence type="ECO:0000256" key="1">
    <source>
        <dbReference type="SAM" id="Phobius"/>
    </source>
</evidence>
<gene>
    <name evidence="2" type="ORF">BCR34DRAFT_606792</name>
</gene>
<proteinExistence type="predicted"/>
<keyword evidence="3" id="KW-1185">Reference proteome</keyword>
<keyword evidence="1" id="KW-0472">Membrane</keyword>
<dbReference type="Proteomes" id="UP000193144">
    <property type="component" value="Unassembled WGS sequence"/>
</dbReference>
<comment type="caution">
    <text evidence="2">The sequence shown here is derived from an EMBL/GenBank/DDBJ whole genome shotgun (WGS) entry which is preliminary data.</text>
</comment>
<accession>A0A1Y1YLJ1</accession>
<name>A0A1Y1YLJ1_9PLEO</name>
<organism evidence="2 3">
    <name type="scientific">Clohesyomyces aquaticus</name>
    <dbReference type="NCBI Taxonomy" id="1231657"/>
    <lineage>
        <taxon>Eukaryota</taxon>
        <taxon>Fungi</taxon>
        <taxon>Dikarya</taxon>
        <taxon>Ascomycota</taxon>
        <taxon>Pezizomycotina</taxon>
        <taxon>Dothideomycetes</taxon>
        <taxon>Pleosporomycetidae</taxon>
        <taxon>Pleosporales</taxon>
        <taxon>Lindgomycetaceae</taxon>
        <taxon>Clohesyomyces</taxon>
    </lineage>
</organism>
<evidence type="ECO:0000313" key="3">
    <source>
        <dbReference type="Proteomes" id="UP000193144"/>
    </source>
</evidence>
<keyword evidence="1" id="KW-1133">Transmembrane helix</keyword>
<sequence length="70" mass="7183">MGRQIPETPLALVLQATESWSAGANPGKPDPDIGGIGIIIAFVVQSTISLVVGSFVIIGAAPETIKKEIV</sequence>